<keyword evidence="7" id="KW-0677">Repeat</keyword>
<feature type="transmembrane region" description="Helical" evidence="14">
    <location>
        <begin position="755"/>
        <end position="778"/>
    </location>
</feature>
<evidence type="ECO:0000256" key="13">
    <source>
        <dbReference type="SAM" id="MobiDB-lite"/>
    </source>
</evidence>
<dbReference type="GO" id="GO:0140359">
    <property type="term" value="F:ABC-type transporter activity"/>
    <property type="evidence" value="ECO:0007669"/>
    <property type="project" value="InterPro"/>
</dbReference>
<dbReference type="EMBL" id="LUKN01000583">
    <property type="protein sequence ID" value="OAR02646.1"/>
    <property type="molecule type" value="Genomic_DNA"/>
</dbReference>
<dbReference type="OMA" id="CESALVI"/>
<keyword evidence="12 14" id="KW-0472">Membrane</keyword>
<evidence type="ECO:0000313" key="17">
    <source>
        <dbReference type="EMBL" id="OAR02646.1"/>
    </source>
</evidence>
<protein>
    <submittedName>
        <fullName evidence="17">Uncharacterized protein</fullName>
    </submittedName>
</protein>
<evidence type="ECO:0000256" key="2">
    <source>
        <dbReference type="ARBA" id="ARBA00004651"/>
    </source>
</evidence>
<dbReference type="GO" id="GO:0005524">
    <property type="term" value="F:ATP binding"/>
    <property type="evidence" value="ECO:0007669"/>
    <property type="project" value="UniProtKB-KW"/>
</dbReference>
<keyword evidence="6 14" id="KW-0812">Transmembrane</keyword>
<feature type="transmembrane region" description="Helical" evidence="14">
    <location>
        <begin position="784"/>
        <end position="806"/>
    </location>
</feature>
<dbReference type="CDD" id="cd03250">
    <property type="entry name" value="ABCC_MRP_domain1"/>
    <property type="match status" value="1"/>
</dbReference>
<dbReference type="FunFam" id="3.40.50.300:FF:000450">
    <property type="entry name" value="ABC transporter C family member 2"/>
    <property type="match status" value="1"/>
</dbReference>
<dbReference type="Gene3D" id="1.20.1560.10">
    <property type="entry name" value="ABC transporter type 1, transmembrane domain"/>
    <property type="match status" value="2"/>
</dbReference>
<feature type="domain" description="ABC transporter" evidence="15">
    <location>
        <begin position="969"/>
        <end position="1204"/>
    </location>
</feature>
<dbReference type="PANTHER" id="PTHR24223:SF443">
    <property type="entry name" value="MULTIDRUG-RESISTANCE LIKE PROTEIN 1, ISOFORM I"/>
    <property type="match status" value="1"/>
</dbReference>
<dbReference type="GO" id="GO:0000329">
    <property type="term" value="C:fungal-type vacuole membrane"/>
    <property type="evidence" value="ECO:0007669"/>
    <property type="project" value="UniProtKB-ARBA"/>
</dbReference>
<dbReference type="InterPro" id="IPR003593">
    <property type="entry name" value="AAA+_ATPase"/>
</dbReference>
<dbReference type="FunFam" id="3.40.50.300:FF:000565">
    <property type="entry name" value="ABC bile acid transporter"/>
    <property type="match status" value="1"/>
</dbReference>
<evidence type="ECO:0000313" key="18">
    <source>
        <dbReference type="Proteomes" id="UP000243081"/>
    </source>
</evidence>
<feature type="transmembrane region" description="Helical" evidence="14">
    <location>
        <begin position="680"/>
        <end position="704"/>
    </location>
</feature>
<comment type="similarity">
    <text evidence="3">Belongs to the ABC transporter superfamily. ABCC family. Conjugate transporter (TC 3.A.1.208) subfamily.</text>
</comment>
<dbReference type="InterPro" id="IPR003439">
    <property type="entry name" value="ABC_transporter-like_ATP-bd"/>
</dbReference>
<dbReference type="FunFam" id="1.20.1560.10:FF:000010">
    <property type="entry name" value="Multidrug resistance-associated ABC transporter"/>
    <property type="match status" value="1"/>
</dbReference>
<evidence type="ECO:0000256" key="9">
    <source>
        <dbReference type="ARBA" id="ARBA00022840"/>
    </source>
</evidence>
<dbReference type="SUPFAM" id="SSF52540">
    <property type="entry name" value="P-loop containing nucleoside triphosphate hydrolases"/>
    <property type="match status" value="2"/>
</dbReference>
<evidence type="ECO:0000256" key="14">
    <source>
        <dbReference type="SAM" id="Phobius"/>
    </source>
</evidence>
<feature type="region of interest" description="Disordered" evidence="13">
    <location>
        <begin position="586"/>
        <end position="605"/>
    </location>
</feature>
<feature type="transmembrane region" description="Helical" evidence="14">
    <location>
        <begin position="877"/>
        <end position="897"/>
    </location>
</feature>
<evidence type="ECO:0000256" key="8">
    <source>
        <dbReference type="ARBA" id="ARBA00022741"/>
    </source>
</evidence>
<dbReference type="Gene3D" id="3.40.50.300">
    <property type="entry name" value="P-loop containing nucleotide triphosphate hydrolases"/>
    <property type="match status" value="2"/>
</dbReference>
<dbReference type="InterPro" id="IPR017871">
    <property type="entry name" value="ABC_transporter-like_CS"/>
</dbReference>
<keyword evidence="4" id="KW-0813">Transport</keyword>
<keyword evidence="5" id="KW-1003">Cell membrane</keyword>
<feature type="transmembrane region" description="Helical" evidence="14">
    <location>
        <begin position="74"/>
        <end position="93"/>
    </location>
</feature>
<evidence type="ECO:0000256" key="11">
    <source>
        <dbReference type="ARBA" id="ARBA00022989"/>
    </source>
</evidence>
<name>A0A179IIZ6_CORDF</name>
<keyword evidence="9" id="KW-0067">ATP-binding</keyword>
<evidence type="ECO:0000256" key="5">
    <source>
        <dbReference type="ARBA" id="ARBA00022475"/>
    </source>
</evidence>
<evidence type="ECO:0000256" key="6">
    <source>
        <dbReference type="ARBA" id="ARBA00022692"/>
    </source>
</evidence>
<keyword evidence="11 14" id="KW-1133">Transmembrane helix</keyword>
<dbReference type="PANTHER" id="PTHR24223">
    <property type="entry name" value="ATP-BINDING CASSETTE SUB-FAMILY C"/>
    <property type="match status" value="1"/>
</dbReference>
<dbReference type="InterPro" id="IPR050173">
    <property type="entry name" value="ABC_transporter_C-like"/>
</dbReference>
<dbReference type="OrthoDB" id="4864890at2759"/>
<evidence type="ECO:0000256" key="7">
    <source>
        <dbReference type="ARBA" id="ARBA00022737"/>
    </source>
</evidence>
<keyword evidence="8" id="KW-0547">Nucleotide-binding</keyword>
<feature type="domain" description="ABC transmembrane type-1" evidence="16">
    <location>
        <begin position="1"/>
        <end position="245"/>
    </location>
</feature>
<evidence type="ECO:0000256" key="12">
    <source>
        <dbReference type="ARBA" id="ARBA00023136"/>
    </source>
</evidence>
<dbReference type="InterPro" id="IPR011527">
    <property type="entry name" value="ABC1_TM_dom"/>
</dbReference>
<dbReference type="PROSITE" id="PS00211">
    <property type="entry name" value="ABC_TRANSPORTER_1"/>
    <property type="match status" value="2"/>
</dbReference>
<dbReference type="PROSITE" id="PS50929">
    <property type="entry name" value="ABC_TM1F"/>
    <property type="match status" value="2"/>
</dbReference>
<evidence type="ECO:0000256" key="3">
    <source>
        <dbReference type="ARBA" id="ARBA00009726"/>
    </source>
</evidence>
<dbReference type="InterPro" id="IPR044726">
    <property type="entry name" value="ABCC_6TM_D2"/>
</dbReference>
<dbReference type="Pfam" id="PF00005">
    <property type="entry name" value="ABC_tran"/>
    <property type="match status" value="2"/>
</dbReference>
<dbReference type="AlphaFoldDB" id="A0A179IIZ6"/>
<dbReference type="SMART" id="SM00382">
    <property type="entry name" value="AAA"/>
    <property type="match status" value="2"/>
</dbReference>
<organism evidence="17 18">
    <name type="scientific">Cordyceps confragosa</name>
    <name type="common">Lecanicillium lecanii</name>
    <dbReference type="NCBI Taxonomy" id="2714763"/>
    <lineage>
        <taxon>Eukaryota</taxon>
        <taxon>Fungi</taxon>
        <taxon>Dikarya</taxon>
        <taxon>Ascomycota</taxon>
        <taxon>Pezizomycotina</taxon>
        <taxon>Sordariomycetes</taxon>
        <taxon>Hypocreomycetidae</taxon>
        <taxon>Hypocreales</taxon>
        <taxon>Cordycipitaceae</taxon>
        <taxon>Akanthomyces</taxon>
    </lineage>
</organism>
<sequence>MFLASFLKTVAFQKKITQTVTVATHVETALKVKLYHKSIKLSGQARSTKSTGDIINVMSVDVAKVSDMVADAHSIWSLALQIILALVLLYHLLGWAMLAGVALMIVLSPVHGLVVVFYKRFQVRYMKAKDSRTRLMGGIIDNMKVLTNSAAIKLYAWDSVYQEKLRRVRHDEELKAMQIQSILAGSFTILFSMPRYLIAALSFGIYVLIQSKPLTTDIVFTSLAVFNMLKSPLSQLPNLVSTMTEGAVSLHRCVEIFTAEELQPDAVTIAAKIASPSGGLIIVKDAAFTPGSSESKELISIPDFQCHQNEFCCIIGSVGSGKSSFLSVILGQLHKTKGTVKLSGTVAYVPQTSWIMNGSIKENILFGSAWNSVLYEQTLDACALRPDLKTLPEGDATEVGERGISLSGGQKARISLARAVYSQADIYIIDDCLAAVDEHVGKHLTQQVLGPHGILRNQARVLTTNSARVLRSADAIYYLKEGQIAEQGTYQKLMSTETESFKLVNTHLKQQESKRTTSGTTTSLITIEAEKSSPATPLSVDTKHDLDVADIKEGLAEVQAAQATTPAAMPELITDDDLDDATEATPLLADNREKETPSDTNVEDGLGQLAKGKLETSEKGKVTMAVYKAYTSACGHFQLAAWVCFMIISQAGALSSGLWIRWWTDKNAEYGGNYQPGLFIAVYTALGLASALCGAATSIVVNAFCRISASKKLHDDMAAAMFRAPLSFFETTPAGQILNRFGSDMSRIDGEMIGTFTQALSCLTSIMFTLAVVCWISVLTQAASPFFLILVGPLAYICVALQQYYVRTSRELSRMDSSTKSPIYSHFRESLDGVNTILAYRKQDIFEQETKTRIDNNLQAYFLSFYSNRWIALRVEFLGSVIVGGVAAFAVAAMAAGHPVDPGAVGLALSYALEITTALMYTVRTSSQIENSLVAVERVLEYTAIPPEAHLESSPSTAPPPSWPTAGAIEFQHYSTRYRPGLPFVLEDLNLSIPAGARVGIVGRTGAGKSTLALALFRIIEPAEGAIAIDSVDTTCVGLNDLRPRLSIILQDPAIFAGTVRDNLDPASVHTDEELWSALAQAQLKAHVESMEGGIHATLHERGSNLSQGQRQLISLARALLSSARVLVLDEATSSVDHRTDAIVQETLRGKAFQNRTILTVAHRINTIVDSDYIIVLEQGRALEFDTPQALVEKGGLFRDLVVEAGLLGRFTAG</sequence>
<dbReference type="CDD" id="cd18580">
    <property type="entry name" value="ABC_6TM_ABCC_D2"/>
    <property type="match status" value="1"/>
</dbReference>
<proteinExistence type="inferred from homology"/>
<evidence type="ECO:0000259" key="16">
    <source>
        <dbReference type="PROSITE" id="PS50929"/>
    </source>
</evidence>
<keyword evidence="10" id="KW-1278">Translocase</keyword>
<evidence type="ECO:0000256" key="4">
    <source>
        <dbReference type="ARBA" id="ARBA00022448"/>
    </source>
</evidence>
<dbReference type="SUPFAM" id="SSF90123">
    <property type="entry name" value="ABC transporter transmembrane region"/>
    <property type="match status" value="2"/>
</dbReference>
<dbReference type="InterPro" id="IPR027417">
    <property type="entry name" value="P-loop_NTPase"/>
</dbReference>
<comment type="caution">
    <text evidence="17">The sequence shown here is derived from an EMBL/GenBank/DDBJ whole genome shotgun (WGS) entry which is preliminary data.</text>
</comment>
<dbReference type="Pfam" id="PF00664">
    <property type="entry name" value="ABC_membrane"/>
    <property type="match status" value="2"/>
</dbReference>
<feature type="domain" description="ABC transporter" evidence="15">
    <location>
        <begin position="281"/>
        <end position="506"/>
    </location>
</feature>
<feature type="domain" description="ABC transmembrane type-1" evidence="16">
    <location>
        <begin position="643"/>
        <end position="931"/>
    </location>
</feature>
<dbReference type="GO" id="GO:0005886">
    <property type="term" value="C:plasma membrane"/>
    <property type="evidence" value="ECO:0007669"/>
    <property type="project" value="UniProtKB-SubCell"/>
</dbReference>
<dbReference type="PROSITE" id="PS50893">
    <property type="entry name" value="ABC_TRANSPORTER_2"/>
    <property type="match status" value="2"/>
</dbReference>
<evidence type="ECO:0000256" key="1">
    <source>
        <dbReference type="ARBA" id="ARBA00004128"/>
    </source>
</evidence>
<gene>
    <name evidence="17" type="ORF">LLEC1_06838</name>
</gene>
<dbReference type="CDD" id="cd03244">
    <property type="entry name" value="ABCC_MRP_domain2"/>
    <property type="match status" value="1"/>
</dbReference>
<dbReference type="InterPro" id="IPR044746">
    <property type="entry name" value="ABCC_6TM_D1"/>
</dbReference>
<feature type="transmembrane region" description="Helical" evidence="14">
    <location>
        <begin position="639"/>
        <end position="660"/>
    </location>
</feature>
<feature type="transmembrane region" description="Helical" evidence="14">
    <location>
        <begin position="99"/>
        <end position="118"/>
    </location>
</feature>
<dbReference type="GO" id="GO:0016887">
    <property type="term" value="F:ATP hydrolysis activity"/>
    <property type="evidence" value="ECO:0007669"/>
    <property type="project" value="InterPro"/>
</dbReference>
<accession>A0A179IIZ6</accession>
<dbReference type="CDD" id="cd18579">
    <property type="entry name" value="ABC_6TM_ABCC_D1"/>
    <property type="match status" value="1"/>
</dbReference>
<evidence type="ECO:0000259" key="15">
    <source>
        <dbReference type="PROSITE" id="PS50893"/>
    </source>
</evidence>
<evidence type="ECO:0000256" key="10">
    <source>
        <dbReference type="ARBA" id="ARBA00022967"/>
    </source>
</evidence>
<dbReference type="Proteomes" id="UP000243081">
    <property type="component" value="Unassembled WGS sequence"/>
</dbReference>
<reference evidence="17 18" key="1">
    <citation type="submission" date="2016-03" db="EMBL/GenBank/DDBJ databases">
        <title>Fine-scale spatial genetic structure of a fungal parasite of coffee scale insects.</title>
        <authorList>
            <person name="Jackson D."/>
            <person name="Zemenick K.A."/>
            <person name="Malloure B."/>
            <person name="Quandt C.A."/>
            <person name="James T.Y."/>
        </authorList>
    </citation>
    <scope>NUCLEOTIDE SEQUENCE [LARGE SCALE GENOMIC DNA]</scope>
    <source>
        <strain evidence="17 18">UM487</strain>
    </source>
</reference>
<keyword evidence="18" id="KW-1185">Reference proteome</keyword>
<comment type="subcellular location">
    <subcellularLocation>
        <location evidence="2">Cell membrane</location>
        <topology evidence="2">Multi-pass membrane protein</topology>
    </subcellularLocation>
    <subcellularLocation>
        <location evidence="1">Vacuole membrane</location>
        <topology evidence="1">Multi-pass membrane protein</topology>
    </subcellularLocation>
</comment>
<dbReference type="InterPro" id="IPR036640">
    <property type="entry name" value="ABC1_TM_sf"/>
</dbReference>